<dbReference type="Pfam" id="PF11754">
    <property type="entry name" value="Velvet"/>
    <property type="match status" value="1"/>
</dbReference>
<comment type="subcellular location">
    <subcellularLocation>
        <location evidence="1">Nucleus</location>
    </subcellularLocation>
</comment>
<evidence type="ECO:0000259" key="6">
    <source>
        <dbReference type="PROSITE" id="PS51821"/>
    </source>
</evidence>
<dbReference type="PANTHER" id="PTHR33572">
    <property type="entry name" value="SPORE DEVELOPMENT REGULATOR VOSA"/>
    <property type="match status" value="1"/>
</dbReference>
<gene>
    <name evidence="7" type="ORF">BCR43DRAFT_310027</name>
</gene>
<dbReference type="Gene3D" id="2.60.40.3960">
    <property type="entry name" value="Velvet domain"/>
    <property type="match status" value="1"/>
</dbReference>
<organism evidence="7 8">
    <name type="scientific">Syncephalastrum racemosum</name>
    <name type="common">Filamentous fungus</name>
    <dbReference type="NCBI Taxonomy" id="13706"/>
    <lineage>
        <taxon>Eukaryota</taxon>
        <taxon>Fungi</taxon>
        <taxon>Fungi incertae sedis</taxon>
        <taxon>Mucoromycota</taxon>
        <taxon>Mucoromycotina</taxon>
        <taxon>Mucoromycetes</taxon>
        <taxon>Mucorales</taxon>
        <taxon>Syncephalastraceae</taxon>
        <taxon>Syncephalastrum</taxon>
    </lineage>
</organism>
<reference evidence="7 8" key="1">
    <citation type="submission" date="2016-07" db="EMBL/GenBank/DDBJ databases">
        <title>Pervasive Adenine N6-methylation of Active Genes in Fungi.</title>
        <authorList>
            <consortium name="DOE Joint Genome Institute"/>
            <person name="Mondo S.J."/>
            <person name="Dannebaum R.O."/>
            <person name="Kuo R.C."/>
            <person name="Labutti K."/>
            <person name="Haridas S."/>
            <person name="Kuo A."/>
            <person name="Salamov A."/>
            <person name="Ahrendt S.R."/>
            <person name="Lipzen A."/>
            <person name="Sullivan W."/>
            <person name="Andreopoulos W.B."/>
            <person name="Clum A."/>
            <person name="Lindquist E."/>
            <person name="Daum C."/>
            <person name="Ramamoorthy G.K."/>
            <person name="Gryganskyi A."/>
            <person name="Culley D."/>
            <person name="Magnuson J.K."/>
            <person name="James T.Y."/>
            <person name="O'Malley M.A."/>
            <person name="Stajich J.E."/>
            <person name="Spatafora J.W."/>
            <person name="Visel A."/>
            <person name="Grigoriev I.V."/>
        </authorList>
    </citation>
    <scope>NUCLEOTIDE SEQUENCE [LARGE SCALE GENOMIC DNA]</scope>
    <source>
        <strain evidence="7 8">NRRL 2496</strain>
    </source>
</reference>
<feature type="region of interest" description="Disordered" evidence="5">
    <location>
        <begin position="47"/>
        <end position="149"/>
    </location>
</feature>
<feature type="domain" description="Velvet" evidence="6">
    <location>
        <begin position="292"/>
        <end position="494"/>
    </location>
</feature>
<evidence type="ECO:0000256" key="1">
    <source>
        <dbReference type="ARBA" id="ARBA00004123"/>
    </source>
</evidence>
<dbReference type="OrthoDB" id="5599552at2759"/>
<dbReference type="InterPro" id="IPR021740">
    <property type="entry name" value="Velvet"/>
</dbReference>
<evidence type="ECO:0000256" key="2">
    <source>
        <dbReference type="ARBA" id="ARBA00023015"/>
    </source>
</evidence>
<feature type="region of interest" description="Disordered" evidence="5">
    <location>
        <begin position="1"/>
        <end position="35"/>
    </location>
</feature>
<evidence type="ECO:0000256" key="5">
    <source>
        <dbReference type="SAM" id="MobiDB-lite"/>
    </source>
</evidence>
<evidence type="ECO:0000256" key="4">
    <source>
        <dbReference type="ARBA" id="ARBA00023242"/>
    </source>
</evidence>
<keyword evidence="8" id="KW-1185">Reference proteome</keyword>
<dbReference type="GO" id="GO:0005634">
    <property type="term" value="C:nucleus"/>
    <property type="evidence" value="ECO:0007669"/>
    <property type="project" value="UniProtKB-SubCell"/>
</dbReference>
<feature type="compositionally biased region" description="Polar residues" evidence="5">
    <location>
        <begin position="74"/>
        <end position="92"/>
    </location>
</feature>
<feature type="compositionally biased region" description="Polar residues" evidence="5">
    <location>
        <begin position="111"/>
        <end position="121"/>
    </location>
</feature>
<dbReference type="STRING" id="13706.A0A1X2HAJ7"/>
<comment type="caution">
    <text evidence="7">The sequence shown here is derived from an EMBL/GenBank/DDBJ whole genome shotgun (WGS) entry which is preliminary data.</text>
</comment>
<evidence type="ECO:0000256" key="3">
    <source>
        <dbReference type="ARBA" id="ARBA00023163"/>
    </source>
</evidence>
<dbReference type="EMBL" id="MCGN01000006">
    <property type="protein sequence ID" value="ORY95697.1"/>
    <property type="molecule type" value="Genomic_DNA"/>
</dbReference>
<keyword evidence="2" id="KW-0805">Transcription regulation</keyword>
<name>A0A1X2HAJ7_SYNRA</name>
<dbReference type="InterPro" id="IPR037525">
    <property type="entry name" value="Velvet_dom"/>
</dbReference>
<evidence type="ECO:0000313" key="8">
    <source>
        <dbReference type="Proteomes" id="UP000242180"/>
    </source>
</evidence>
<accession>A0A1X2HAJ7</accession>
<dbReference type="AlphaFoldDB" id="A0A1X2HAJ7"/>
<dbReference type="PANTHER" id="PTHR33572:SF3">
    <property type="entry name" value="VELVET COMPLEX SUBUNIT B"/>
    <property type="match status" value="1"/>
</dbReference>
<sequence>MQPSFPKYGNALSDDSCAGQQRPAAEINEHKSSTSIYQTVSSDTQLGSLFSPGQHGAFQSPPIATGLTMPLPTSYISQHPAQSHNVSHYTFSHQHQHQQHHRTHQAPYKTEATSWPSTSHQPLPSNNSNPSAPYDHFHGGYNRRGNYTHVQQLPPSHAASFTPVPGPVTLPTMRYDNSVPPVAPPLTISENEFGNKTYHDALFSFVADHDHVLQHPHHSPQIPEQRMFGQLLSMANRDTTDGSKGRYQEVDLRWRPGFDRHSGDHVLSQTKPFRRCLDSADQQCYAHHEGYAEKREFSLLVVQQPLRARMCGFGDKDRRPISPPPIVQMVTRNMDGTIVSPKYDWDIDVSFFVLICDCVSEDASHPTNLLVHPVPTPTMPDTGSQSTKLKNLVGQSVASPAKLYSPSGELGIYFIFHDLSLRTEGRFRLVFSLADIGSRFMHAVVSDDTQKGTVLANAISNVFIVYTAKNFPGVIQPTNLSQCFARQGIKIPTRRDTKVKGDQYECKGNS</sequence>
<keyword evidence="4" id="KW-0539">Nucleus</keyword>
<keyword evidence="3" id="KW-0804">Transcription</keyword>
<dbReference type="PROSITE" id="PS51821">
    <property type="entry name" value="VELVET"/>
    <property type="match status" value="1"/>
</dbReference>
<feature type="compositionally biased region" description="Low complexity" evidence="5">
    <location>
        <begin position="122"/>
        <end position="131"/>
    </location>
</feature>
<dbReference type="Proteomes" id="UP000242180">
    <property type="component" value="Unassembled WGS sequence"/>
</dbReference>
<evidence type="ECO:0000313" key="7">
    <source>
        <dbReference type="EMBL" id="ORY95697.1"/>
    </source>
</evidence>
<feature type="compositionally biased region" description="Basic residues" evidence="5">
    <location>
        <begin position="94"/>
        <end position="104"/>
    </location>
</feature>
<protein>
    <submittedName>
        <fullName evidence="7">Velvet factor-domain-containing protein</fullName>
    </submittedName>
</protein>
<proteinExistence type="predicted"/>
<dbReference type="InParanoid" id="A0A1X2HAJ7"/>
<dbReference type="InterPro" id="IPR038491">
    <property type="entry name" value="Velvet_dom_sf"/>
</dbReference>